<dbReference type="OrthoDB" id="10661873at2759"/>
<name>A0A8T1LYS1_CLOSI</name>
<protein>
    <submittedName>
        <fullName evidence="1">Uncharacterized protein</fullName>
    </submittedName>
</protein>
<gene>
    <name evidence="1" type="ORF">CSKR_100149</name>
</gene>
<organism evidence="1 2">
    <name type="scientific">Clonorchis sinensis</name>
    <name type="common">Chinese liver fluke</name>
    <dbReference type="NCBI Taxonomy" id="79923"/>
    <lineage>
        <taxon>Eukaryota</taxon>
        <taxon>Metazoa</taxon>
        <taxon>Spiralia</taxon>
        <taxon>Lophotrochozoa</taxon>
        <taxon>Platyhelminthes</taxon>
        <taxon>Trematoda</taxon>
        <taxon>Digenea</taxon>
        <taxon>Opisthorchiida</taxon>
        <taxon>Opisthorchiata</taxon>
        <taxon>Opisthorchiidae</taxon>
        <taxon>Clonorchis</taxon>
    </lineage>
</organism>
<proteinExistence type="predicted"/>
<evidence type="ECO:0000313" key="1">
    <source>
        <dbReference type="EMBL" id="KAG5442267.1"/>
    </source>
</evidence>
<dbReference type="Proteomes" id="UP000286415">
    <property type="component" value="Unassembled WGS sequence"/>
</dbReference>
<evidence type="ECO:0000313" key="2">
    <source>
        <dbReference type="Proteomes" id="UP000286415"/>
    </source>
</evidence>
<feature type="non-terminal residue" evidence="1">
    <location>
        <position position="1"/>
    </location>
</feature>
<reference evidence="1 2" key="2">
    <citation type="journal article" date="2021" name="Genomics">
        <title>High-quality reference genome for Clonorchis sinensis.</title>
        <authorList>
            <person name="Young N.D."/>
            <person name="Stroehlein A.J."/>
            <person name="Kinkar L."/>
            <person name="Wang T."/>
            <person name="Sohn W.M."/>
            <person name="Chang B.C.H."/>
            <person name="Kaur P."/>
            <person name="Weisz D."/>
            <person name="Dudchenko O."/>
            <person name="Aiden E.L."/>
            <person name="Korhonen P.K."/>
            <person name="Gasser R.B."/>
        </authorList>
    </citation>
    <scope>NUCLEOTIDE SEQUENCE [LARGE SCALE GENOMIC DNA]</scope>
    <source>
        <strain evidence="1">Cs-k2</strain>
    </source>
</reference>
<dbReference type="AlphaFoldDB" id="A0A8T1LYS1"/>
<keyword evidence="2" id="KW-1185">Reference proteome</keyword>
<sequence length="142" mass="15382">SLDEATQKLKDAEMKTKQHLSENLLKTLQYLKGQITSYLSALIATITQKISSLLENQEEAKAVAANYLQRELPKLKGPALTNNDTVCLALLLRAASVRQVALAPSCLQINVQALTPSLSGRPQCEASRTEGAYALTVDFPGI</sequence>
<comment type="caution">
    <text evidence="1">The sequence shown here is derived from an EMBL/GenBank/DDBJ whole genome shotgun (WGS) entry which is preliminary data.</text>
</comment>
<accession>A0A8T1LYS1</accession>
<reference evidence="1 2" key="1">
    <citation type="journal article" date="2018" name="Biotechnol. Adv.">
        <title>Improved genomic resources and new bioinformatic workflow for the carcinogenic parasite Clonorchis sinensis: Biotechnological implications.</title>
        <authorList>
            <person name="Wang D."/>
            <person name="Korhonen P.K."/>
            <person name="Gasser R.B."/>
            <person name="Young N.D."/>
        </authorList>
    </citation>
    <scope>NUCLEOTIDE SEQUENCE [LARGE SCALE GENOMIC DNA]</scope>
    <source>
        <strain evidence="1">Cs-k2</strain>
    </source>
</reference>
<dbReference type="EMBL" id="NIRI02000076">
    <property type="protein sequence ID" value="KAG5442267.1"/>
    <property type="molecule type" value="Genomic_DNA"/>
</dbReference>